<feature type="region of interest" description="Disordered" evidence="1">
    <location>
        <begin position="436"/>
        <end position="462"/>
    </location>
</feature>
<feature type="region of interest" description="Disordered" evidence="1">
    <location>
        <begin position="1234"/>
        <end position="1314"/>
    </location>
</feature>
<dbReference type="VEuPathDB" id="VectorBase:AFUN2_012536"/>
<feature type="compositionally biased region" description="Basic residues" evidence="1">
    <location>
        <begin position="810"/>
        <end position="821"/>
    </location>
</feature>
<feature type="compositionally biased region" description="Polar residues" evidence="1">
    <location>
        <begin position="99"/>
        <end position="114"/>
    </location>
</feature>
<feature type="compositionally biased region" description="Low complexity" evidence="1">
    <location>
        <begin position="823"/>
        <end position="840"/>
    </location>
</feature>
<keyword evidence="2" id="KW-0732">Signal</keyword>
<feature type="compositionally biased region" description="Polar residues" evidence="1">
    <location>
        <begin position="1266"/>
        <end position="1278"/>
    </location>
</feature>
<feature type="chain" id="PRO_5021410482" description="Mucin-5AC" evidence="2">
    <location>
        <begin position="26"/>
        <end position="1410"/>
    </location>
</feature>
<reference evidence="3" key="1">
    <citation type="submission" date="2020-05" db="UniProtKB">
        <authorList>
            <consortium name="EnsemblMetazoa"/>
        </authorList>
    </citation>
    <scope>IDENTIFICATION</scope>
    <source>
        <strain evidence="3">FUMOZ</strain>
    </source>
</reference>
<feature type="region of interest" description="Disordered" evidence="1">
    <location>
        <begin position="580"/>
        <end position="606"/>
    </location>
</feature>
<evidence type="ECO:0000313" key="3">
    <source>
        <dbReference type="EnsemblMetazoa" id="AFUN009516-PA"/>
    </source>
</evidence>
<feature type="region of interest" description="Disordered" evidence="1">
    <location>
        <begin position="690"/>
        <end position="726"/>
    </location>
</feature>
<dbReference type="STRING" id="62324.A0A182RTB5"/>
<protein>
    <recommendedName>
        <fullName evidence="4">Mucin-5AC</fullName>
    </recommendedName>
</protein>
<feature type="compositionally biased region" description="Polar residues" evidence="1">
    <location>
        <begin position="787"/>
        <end position="807"/>
    </location>
</feature>
<sequence>MGLGNNLTLIIRIWLAVIIFQYGHSENVEPRALELSVPWRPIPYHVPQQQLQQPQQSQQLISVASFDTTSKDELVHIAQHNAQILKQFNQPIAQYSQHSQGGMKVQITTHQQAPGPSPAATVQQHHQHHHHHHQHGAPSFGHTPAGPPKYMTTPLLQTIYPAAPHKQQQSPVQSKPFVKSDQITTLNMVHSSTPKIAAAISTHGAVGVKSGKFNGQFRDVQPTSVQKSTLKPHPVMNKLQSHLGITGFRQKQPIATSSNRLEHFINPNHLYGTYIQFGQSPALSPASLAPSKTKFLSQLGSGVPTFDTQTLKSFFNVPGYTPSVGQFKKLNFIQQQQQLQQGASGKFSFPHFNQIPADLSEFPKKYVTPSSAEKELTKTGSGGLDSTPLFPHLPPSVLTPFFQQVQQQQQQHSSSSSFISGNKYNNFNLKTQHPAPPVSSAVGSTGGSSTKHSFTQGQFQPDRESLSNFGSQVFGGGAFSAYSTQQPLPIEHKPYEVVKFKESPGKQLSTKFNEIHDEYSKNLVPPPPSTQQAFLPTVLNHLAESSPSKDPIEILNKYNINPHSPLQDANRFSYDFNRPTPISQTGSTGGPAPTTVSTTTTTTTTQFPTATTLPRQQYYQHHYNQYQFPGEHSFHNHQSSSPVLVTPVNELSENGWFSREKYLTTEKPNVFKNLFRPVESEYKQHKLMHPAYTGLPPNRRPTATASSTTTSTSAGPTTNSPWDQSTEEPIITHSFFTIEDAIADPTLIPPRSKNKYKYTTDAEEENRQEDLQLEIVTIGPFFGSEESPIQQVVTTPAPTRAQGSKGANGQHHRRRRPKPHHQSSTTTEYTTEQDSTESTTNAFSPSINTVDNRNRNRIRFRPKPVTTVTSPITAMVETEAATTNLPTPPPLPTFVSSEEFDGAVIKKFRKKPHFTRNRFNVLNQREEEKNLVLDQTEPSLATPTLTTVSSTSTSTSAAVSIPVEASPSLPSLGGGFRSRYRPATTQQKGKDSQEDTQPINVDGLKLNSRLPGRLPPTAASSTVATSTDLASVSLFNSDESSINSSEPQNRTRGGEHNRPRFSIKEYRNKLNRTVASTAGPTSTVAPSVGDLETTAAPKLRFPTRNRFLVNSRLNKTVDSNDVLPTGTGGVTTEKTANETTTRSSFRPHGTRTYNRFTVKKPSTESPQTATAAGTGTRGQASGGANLTNRGRTKTAYDQAVAANRTLAAGTYNTTASLINRRPPKITLRQRIQNYNRKKEMEQTNTATGGANDETLKREEVADIPSVDQNSVLATSGEQNRPIDDLGTLGDRFESSNGGTDDVTTRSSTTESYRHHETAIMKISPKDPNSATAATNGDDYDLNSASSDYSKRVVELTLSGTGSKDRGNFKSVNKGLLSRKVPGYFTLATEDPILPIEAFFPQVKKPSGGLA</sequence>
<organism evidence="3">
    <name type="scientific">Anopheles funestus</name>
    <name type="common">African malaria mosquito</name>
    <dbReference type="NCBI Taxonomy" id="62324"/>
    <lineage>
        <taxon>Eukaryota</taxon>
        <taxon>Metazoa</taxon>
        <taxon>Ecdysozoa</taxon>
        <taxon>Arthropoda</taxon>
        <taxon>Hexapoda</taxon>
        <taxon>Insecta</taxon>
        <taxon>Pterygota</taxon>
        <taxon>Neoptera</taxon>
        <taxon>Endopterygota</taxon>
        <taxon>Diptera</taxon>
        <taxon>Nematocera</taxon>
        <taxon>Culicoidea</taxon>
        <taxon>Culicidae</taxon>
        <taxon>Anophelinae</taxon>
        <taxon>Anopheles</taxon>
    </lineage>
</organism>
<feature type="region of interest" description="Disordered" evidence="1">
    <location>
        <begin position="99"/>
        <end position="152"/>
    </location>
</feature>
<feature type="compositionally biased region" description="Polar residues" evidence="1">
    <location>
        <begin position="841"/>
        <end position="851"/>
    </location>
</feature>
<dbReference type="EnsemblMetazoa" id="AFUN009516-RA">
    <property type="protein sequence ID" value="AFUN009516-PA"/>
    <property type="gene ID" value="AFUN009516"/>
</dbReference>
<evidence type="ECO:0000256" key="1">
    <source>
        <dbReference type="SAM" id="MobiDB-lite"/>
    </source>
</evidence>
<name>A0A182RTB5_ANOFN</name>
<feature type="compositionally biased region" description="Low complexity" evidence="1">
    <location>
        <begin position="1015"/>
        <end position="1025"/>
    </location>
</feature>
<dbReference type="VEuPathDB" id="VectorBase:AFUN009516"/>
<feature type="compositionally biased region" description="Polar residues" evidence="1">
    <location>
        <begin position="1038"/>
        <end position="1051"/>
    </location>
</feature>
<feature type="compositionally biased region" description="Low complexity" evidence="1">
    <location>
        <begin position="1131"/>
        <end position="1141"/>
    </location>
</feature>
<accession>A0A182RTB5</accession>
<feature type="compositionally biased region" description="Low complexity" evidence="1">
    <location>
        <begin position="1168"/>
        <end position="1184"/>
    </location>
</feature>
<feature type="region of interest" description="Disordered" evidence="1">
    <location>
        <begin position="965"/>
        <end position="1025"/>
    </location>
</feature>
<feature type="region of interest" description="Disordered" evidence="1">
    <location>
        <begin position="1038"/>
        <end position="1060"/>
    </location>
</feature>
<feature type="signal peptide" evidence="2">
    <location>
        <begin position="1"/>
        <end position="25"/>
    </location>
</feature>
<feature type="compositionally biased region" description="Basic residues" evidence="1">
    <location>
        <begin position="125"/>
        <end position="135"/>
    </location>
</feature>
<evidence type="ECO:0000256" key="2">
    <source>
        <dbReference type="SAM" id="SignalP"/>
    </source>
</evidence>
<feature type="compositionally biased region" description="Low complexity" evidence="1">
    <location>
        <begin position="701"/>
        <end position="721"/>
    </location>
</feature>
<proteinExistence type="predicted"/>
<evidence type="ECO:0008006" key="4">
    <source>
        <dbReference type="Google" id="ProtNLM"/>
    </source>
</evidence>
<feature type="compositionally biased region" description="Low complexity" evidence="1">
    <location>
        <begin position="583"/>
        <end position="606"/>
    </location>
</feature>
<feature type="region of interest" description="Disordered" evidence="1">
    <location>
        <begin position="786"/>
        <end position="860"/>
    </location>
</feature>
<feature type="region of interest" description="Disordered" evidence="1">
    <location>
        <begin position="1119"/>
        <end position="1191"/>
    </location>
</feature>
<feature type="compositionally biased region" description="Low complexity" evidence="1">
    <location>
        <begin position="438"/>
        <end position="450"/>
    </location>
</feature>